<reference evidence="1" key="1">
    <citation type="submission" date="2020-11" db="EMBL/GenBank/DDBJ databases">
        <authorList>
            <consortium name="DOE Joint Genome Institute"/>
            <person name="Ahrendt S."/>
            <person name="Riley R."/>
            <person name="Andreopoulos W."/>
            <person name="Labutti K."/>
            <person name="Pangilinan J."/>
            <person name="Ruiz-Duenas F.J."/>
            <person name="Barrasa J.M."/>
            <person name="Sanchez-Garcia M."/>
            <person name="Camarero S."/>
            <person name="Miyauchi S."/>
            <person name="Serrano A."/>
            <person name="Linde D."/>
            <person name="Babiker R."/>
            <person name="Drula E."/>
            <person name="Ayuso-Fernandez I."/>
            <person name="Pacheco R."/>
            <person name="Padilla G."/>
            <person name="Ferreira P."/>
            <person name="Barriuso J."/>
            <person name="Kellner H."/>
            <person name="Castanera R."/>
            <person name="Alfaro M."/>
            <person name="Ramirez L."/>
            <person name="Pisabarro A.G."/>
            <person name="Kuo A."/>
            <person name="Tritt A."/>
            <person name="Lipzen A."/>
            <person name="He G."/>
            <person name="Yan M."/>
            <person name="Ng V."/>
            <person name="Cullen D."/>
            <person name="Martin F."/>
            <person name="Rosso M.-N."/>
            <person name="Henrissat B."/>
            <person name="Hibbett D."/>
            <person name="Martinez A.T."/>
            <person name="Grigoriev I.V."/>
        </authorList>
    </citation>
    <scope>NUCLEOTIDE SEQUENCE</scope>
    <source>
        <strain evidence="1">MF-IS2</strain>
    </source>
</reference>
<keyword evidence="2" id="KW-1185">Reference proteome</keyword>
<sequence>MPKNPSSAFGPLIDVINAGGRPVYNPVDGKALKEHVRMRNGQFKGMAVILEEQGFRDAGRIKAMCKGFHCQLSKLENKCKEKNIPVLFLPKFHCKLNPIEQCWGYIKQVYHLCPLSTQEDLERNMVTALEAVPFTDAYSKNLDGKQAAWAYKKFKGHQVIPEGIMHSFDTV</sequence>
<organism evidence="1 2">
    <name type="scientific">Macrolepiota fuliginosa MF-IS2</name>
    <dbReference type="NCBI Taxonomy" id="1400762"/>
    <lineage>
        <taxon>Eukaryota</taxon>
        <taxon>Fungi</taxon>
        <taxon>Dikarya</taxon>
        <taxon>Basidiomycota</taxon>
        <taxon>Agaricomycotina</taxon>
        <taxon>Agaricomycetes</taxon>
        <taxon>Agaricomycetidae</taxon>
        <taxon>Agaricales</taxon>
        <taxon>Agaricineae</taxon>
        <taxon>Agaricaceae</taxon>
        <taxon>Macrolepiota</taxon>
    </lineage>
</organism>
<dbReference type="AlphaFoldDB" id="A0A9P5X0Q9"/>
<dbReference type="Gene3D" id="3.30.420.10">
    <property type="entry name" value="Ribonuclease H-like superfamily/Ribonuclease H"/>
    <property type="match status" value="1"/>
</dbReference>
<comment type="caution">
    <text evidence="1">The sequence shown here is derived from an EMBL/GenBank/DDBJ whole genome shotgun (WGS) entry which is preliminary data.</text>
</comment>
<dbReference type="Proteomes" id="UP000807342">
    <property type="component" value="Unassembled WGS sequence"/>
</dbReference>
<evidence type="ECO:0000313" key="1">
    <source>
        <dbReference type="EMBL" id="KAF9441870.1"/>
    </source>
</evidence>
<gene>
    <name evidence="1" type="ORF">P691DRAFT_799014</name>
</gene>
<evidence type="ECO:0008006" key="3">
    <source>
        <dbReference type="Google" id="ProtNLM"/>
    </source>
</evidence>
<dbReference type="OrthoDB" id="2416294at2759"/>
<protein>
    <recommendedName>
        <fullName evidence="3">Tc1-like transposase DDE domain-containing protein</fullName>
    </recommendedName>
</protein>
<accession>A0A9P5X0Q9</accession>
<evidence type="ECO:0000313" key="2">
    <source>
        <dbReference type="Proteomes" id="UP000807342"/>
    </source>
</evidence>
<name>A0A9P5X0Q9_9AGAR</name>
<dbReference type="GO" id="GO:0003676">
    <property type="term" value="F:nucleic acid binding"/>
    <property type="evidence" value="ECO:0007669"/>
    <property type="project" value="InterPro"/>
</dbReference>
<proteinExistence type="predicted"/>
<dbReference type="EMBL" id="MU151761">
    <property type="protein sequence ID" value="KAF9441870.1"/>
    <property type="molecule type" value="Genomic_DNA"/>
</dbReference>
<dbReference type="InterPro" id="IPR036397">
    <property type="entry name" value="RNaseH_sf"/>
</dbReference>